<evidence type="ECO:0000256" key="2">
    <source>
        <dbReference type="ARBA" id="ARBA00022723"/>
    </source>
</evidence>
<dbReference type="PANTHER" id="PTHR43270:SF12">
    <property type="entry name" value="SUCCINYL-DIAMINOPIMELATE DESUCCINYLASE"/>
    <property type="match status" value="1"/>
</dbReference>
<dbReference type="GO" id="GO:0008233">
    <property type="term" value="F:peptidase activity"/>
    <property type="evidence" value="ECO:0007669"/>
    <property type="project" value="UniProtKB-KW"/>
</dbReference>
<dbReference type="NCBIfam" id="NF005914">
    <property type="entry name" value="PRK07907.1"/>
    <property type="match status" value="1"/>
</dbReference>
<dbReference type="Proteomes" id="UP000464378">
    <property type="component" value="Chromosome"/>
</dbReference>
<dbReference type="EMBL" id="LR593887">
    <property type="protein sequence ID" value="VTS05927.1"/>
    <property type="molecule type" value="Genomic_DNA"/>
</dbReference>
<keyword evidence="1" id="KW-0645">Protease</keyword>
<dbReference type="Gene3D" id="3.40.630.10">
    <property type="entry name" value="Zn peptidases"/>
    <property type="match status" value="1"/>
</dbReference>
<reference evidence="5" key="1">
    <citation type="submission" date="2019-04" db="EMBL/GenBank/DDBJ databases">
        <authorList>
            <consortium name="Science for Life Laboratories"/>
        </authorList>
    </citation>
    <scope>NUCLEOTIDE SEQUENCE</scope>
    <source>
        <strain evidence="5">MBLW1</strain>
    </source>
</reference>
<keyword evidence="2" id="KW-0479">Metal-binding</keyword>
<accession>A0A6C2YTS0</accession>
<proteinExistence type="predicted"/>
<organism evidence="5">
    <name type="scientific">Tuwongella immobilis</name>
    <dbReference type="NCBI Taxonomy" id="692036"/>
    <lineage>
        <taxon>Bacteria</taxon>
        <taxon>Pseudomonadati</taxon>
        <taxon>Planctomycetota</taxon>
        <taxon>Planctomycetia</taxon>
        <taxon>Gemmatales</taxon>
        <taxon>Gemmataceae</taxon>
        <taxon>Tuwongella</taxon>
    </lineage>
</organism>
<dbReference type="InterPro" id="IPR051458">
    <property type="entry name" value="Cyt/Met_Dipeptidase"/>
</dbReference>
<evidence type="ECO:0000313" key="5">
    <source>
        <dbReference type="EMBL" id="VIP04282.1"/>
    </source>
</evidence>
<keyword evidence="3" id="KW-0378">Hydrolase</keyword>
<dbReference type="InParanoid" id="A0A6C2YTS0"/>
<dbReference type="AlphaFoldDB" id="A0A6C2YTS0"/>
<dbReference type="Gene3D" id="3.30.70.360">
    <property type="match status" value="1"/>
</dbReference>
<dbReference type="Pfam" id="PF07687">
    <property type="entry name" value="M20_dimer"/>
    <property type="match status" value="1"/>
</dbReference>
<dbReference type="EMBL" id="LR586016">
    <property type="protein sequence ID" value="VIP04282.1"/>
    <property type="molecule type" value="Genomic_DNA"/>
</dbReference>
<evidence type="ECO:0000259" key="4">
    <source>
        <dbReference type="Pfam" id="PF07687"/>
    </source>
</evidence>
<feature type="domain" description="Peptidase M20 dimerisation" evidence="4">
    <location>
        <begin position="208"/>
        <end position="355"/>
    </location>
</feature>
<dbReference type="InterPro" id="IPR002933">
    <property type="entry name" value="Peptidase_M20"/>
</dbReference>
<protein>
    <recommendedName>
        <fullName evidence="4">Peptidase M20 dimerisation domain-containing protein</fullName>
    </recommendedName>
</protein>
<dbReference type="SUPFAM" id="SSF53187">
    <property type="entry name" value="Zn-dependent exopeptidases"/>
    <property type="match status" value="1"/>
</dbReference>
<dbReference type="KEGG" id="tim:GMBLW1_49110"/>
<evidence type="ECO:0000313" key="6">
    <source>
        <dbReference type="Proteomes" id="UP000464378"/>
    </source>
</evidence>
<dbReference type="RefSeq" id="WP_162659381.1">
    <property type="nucleotide sequence ID" value="NZ_LR593887.1"/>
</dbReference>
<dbReference type="GO" id="GO:0006508">
    <property type="term" value="P:proteolysis"/>
    <property type="evidence" value="ECO:0007669"/>
    <property type="project" value="UniProtKB-KW"/>
</dbReference>
<dbReference type="InterPro" id="IPR011650">
    <property type="entry name" value="Peptidase_M20_dimer"/>
</dbReference>
<evidence type="ECO:0000256" key="3">
    <source>
        <dbReference type="ARBA" id="ARBA00022801"/>
    </source>
</evidence>
<dbReference type="PANTHER" id="PTHR43270">
    <property type="entry name" value="BETA-ALA-HIS DIPEPTIDASE"/>
    <property type="match status" value="1"/>
</dbReference>
<keyword evidence="6" id="KW-1185">Reference proteome</keyword>
<name>A0A6C2YTS0_9BACT</name>
<gene>
    <name evidence="5" type="ORF">GMBLW1_49110</name>
</gene>
<sequence>MNAAREWLNKHHEDIVRGLADLVAIQSISTDGEHQHEIDRSASLVCQQMRDAGLQNVEKLTVPGSLPYAYGEWCDAPGKPTVFLYAHHDVQPINYVEQWKSEPWRLTRRDGRLYARGSADDKGAISAQLAAVAAYLKTVGSLPINIKMVVEGEEEIGSKNLPRFFAEYQKKIASDVIVVCDTENIEVGIPSLTYSLRGVTTLQVDVETATLPVHSGMGGGAIADAALALNVVLSRLYWNHGEIPVPGFYDSVRVPTEAERATFRKLPLNDAAWRHDLGVLPGVEFANETGVHLYEQTWRRPAVTIIAQEASNLRGASNQVLPKASALISCRMVPDQDPEAVIAQLSKYLTENPPWGAKVTVKPASNSVKWWMTDPNGPAFEAALAALRVGYDRDPVPIGCGGTIGFVGPLAELFGGAPALLVGIEDPASNAHAPNESLHEGDFRKLMQSLVLLFENLGKLTPNQVK</sequence>
<dbReference type="Pfam" id="PF01546">
    <property type="entry name" value="Peptidase_M20"/>
    <property type="match status" value="1"/>
</dbReference>
<dbReference type="GO" id="GO:0046872">
    <property type="term" value="F:metal ion binding"/>
    <property type="evidence" value="ECO:0007669"/>
    <property type="project" value="UniProtKB-KW"/>
</dbReference>
<evidence type="ECO:0000256" key="1">
    <source>
        <dbReference type="ARBA" id="ARBA00022670"/>
    </source>
</evidence>